<feature type="domain" description="Tyr recombinase" evidence="5">
    <location>
        <begin position="166"/>
        <end position="358"/>
    </location>
</feature>
<comment type="caution">
    <text evidence="6">The sequence shown here is derived from an EMBL/GenBank/DDBJ whole genome shotgun (WGS) entry which is preliminary data.</text>
</comment>
<dbReference type="SUPFAM" id="SSF56349">
    <property type="entry name" value="DNA breaking-rejoining enzymes"/>
    <property type="match status" value="1"/>
</dbReference>
<dbReference type="SUPFAM" id="SSF47823">
    <property type="entry name" value="lambda integrase-like, N-terminal domain"/>
    <property type="match status" value="1"/>
</dbReference>
<dbReference type="PROSITE" id="PS51898">
    <property type="entry name" value="TYR_RECOMBINASE"/>
    <property type="match status" value="1"/>
</dbReference>
<dbReference type="CDD" id="cd00799">
    <property type="entry name" value="INT_Cre_C"/>
    <property type="match status" value="1"/>
</dbReference>
<gene>
    <name evidence="6" type="ORF">IFT62_04650</name>
</gene>
<dbReference type="InterPro" id="IPR050090">
    <property type="entry name" value="Tyrosine_recombinase_XerCD"/>
</dbReference>
<evidence type="ECO:0000313" key="7">
    <source>
        <dbReference type="Proteomes" id="UP000625247"/>
    </source>
</evidence>
<keyword evidence="7" id="KW-1185">Reference proteome</keyword>
<evidence type="ECO:0000259" key="5">
    <source>
        <dbReference type="PROSITE" id="PS51898"/>
    </source>
</evidence>
<evidence type="ECO:0000256" key="3">
    <source>
        <dbReference type="ARBA" id="ARBA00023125"/>
    </source>
</evidence>
<dbReference type="InterPro" id="IPR002104">
    <property type="entry name" value="Integrase_catalytic"/>
</dbReference>
<dbReference type="PANTHER" id="PTHR30349">
    <property type="entry name" value="PHAGE INTEGRASE-RELATED"/>
    <property type="match status" value="1"/>
</dbReference>
<reference evidence="6 7" key="1">
    <citation type="journal article" date="2020" name="FEMS Microbiol. Ecol.">
        <title>Temporal dynamics of bacterial communities during seed development and maturation.</title>
        <authorList>
            <person name="Chesneau G."/>
            <person name="Torres-Cortes G."/>
            <person name="Briand M."/>
            <person name="Darrasse A."/>
            <person name="Preveaux A."/>
            <person name="Marais C."/>
            <person name="Jacques M.A."/>
            <person name="Shade A."/>
            <person name="Barret M."/>
        </authorList>
    </citation>
    <scope>NUCLEOTIDE SEQUENCE [LARGE SCALE GENOMIC DNA]</scope>
    <source>
        <strain evidence="6 7">CFBP13723</strain>
    </source>
</reference>
<name>A0ABR9A3A2_9PSED</name>
<organism evidence="6 7">
    <name type="scientific">Pseudomonas lutea</name>
    <dbReference type="NCBI Taxonomy" id="243924"/>
    <lineage>
        <taxon>Bacteria</taxon>
        <taxon>Pseudomonadati</taxon>
        <taxon>Pseudomonadota</taxon>
        <taxon>Gammaproteobacteria</taxon>
        <taxon>Pseudomonadales</taxon>
        <taxon>Pseudomonadaceae</taxon>
        <taxon>Pseudomonas</taxon>
    </lineage>
</organism>
<protein>
    <submittedName>
        <fullName evidence="6">Tyrosine-type recombinase/integrase</fullName>
    </submittedName>
</protein>
<keyword evidence="4" id="KW-0233">DNA recombination</keyword>
<keyword evidence="2" id="KW-0229">DNA integration</keyword>
<keyword evidence="1" id="KW-0159">Chromosome partition</keyword>
<evidence type="ECO:0000256" key="4">
    <source>
        <dbReference type="ARBA" id="ARBA00023172"/>
    </source>
</evidence>
<dbReference type="InterPro" id="IPR010998">
    <property type="entry name" value="Integrase_recombinase_N"/>
</dbReference>
<sequence>MNVSDHTNRTNTITETPLSVHFLTESAYQAAQAFIASGTAANTVRSYRSALTYWSAWLHLRFGIALGDGSLPDTVVMQFVLDHLARPLPDGGWAHMLPPTVDMALVNAKAKSKAGALAFNTVSHRLAVLSKWHQINQWPSPTESSEVKILLREARKAQSRQGIQVRKKTALVLEPLQALLATCTDGIRGVRDRALLLLAWSGGGRRRSEVVGLRVTDVRQLDDDTWLYALGTTKTDTGGMRREKLLRGPAARALGAWLAAAPATSGPLFRRMYKGNKVGIRALSADQIARIVQRRAALAGLDGDWAAHSLRSGFVTEAGRQDVPLGQVMAMTEHHSVGTVMGYFQAGSLLESKATQLLSQLDTSGVDAVDVPDSGEQEPHQP</sequence>
<dbReference type="InterPro" id="IPR011010">
    <property type="entry name" value="DNA_brk_join_enz"/>
</dbReference>
<dbReference type="EMBL" id="JACYNP010000002">
    <property type="protein sequence ID" value="MBD8120491.1"/>
    <property type="molecule type" value="Genomic_DNA"/>
</dbReference>
<keyword evidence="3" id="KW-0238">DNA-binding</keyword>
<evidence type="ECO:0000256" key="2">
    <source>
        <dbReference type="ARBA" id="ARBA00022908"/>
    </source>
</evidence>
<accession>A0ABR9A3A2</accession>
<dbReference type="Gene3D" id="1.10.443.10">
    <property type="entry name" value="Intergrase catalytic core"/>
    <property type="match status" value="1"/>
</dbReference>
<dbReference type="Gene3D" id="1.10.150.130">
    <property type="match status" value="1"/>
</dbReference>
<dbReference type="Pfam" id="PF00589">
    <property type="entry name" value="Phage_integrase"/>
    <property type="match status" value="1"/>
</dbReference>
<dbReference type="PANTHER" id="PTHR30349:SF81">
    <property type="entry name" value="TYROSINE RECOMBINASE XERC"/>
    <property type="match status" value="1"/>
</dbReference>
<dbReference type="Proteomes" id="UP000625247">
    <property type="component" value="Unassembled WGS sequence"/>
</dbReference>
<evidence type="ECO:0000313" key="6">
    <source>
        <dbReference type="EMBL" id="MBD8120491.1"/>
    </source>
</evidence>
<proteinExistence type="predicted"/>
<dbReference type="InterPro" id="IPR013762">
    <property type="entry name" value="Integrase-like_cat_sf"/>
</dbReference>
<evidence type="ECO:0000256" key="1">
    <source>
        <dbReference type="ARBA" id="ARBA00022829"/>
    </source>
</evidence>